<dbReference type="SUPFAM" id="SSF75712">
    <property type="entry name" value="Rad50 coiled-coil Zn hook"/>
    <property type="match status" value="1"/>
</dbReference>
<proteinExistence type="predicted"/>
<organism evidence="3 4">
    <name type="scientific">Bacteroides ovatus</name>
    <dbReference type="NCBI Taxonomy" id="28116"/>
    <lineage>
        <taxon>Bacteria</taxon>
        <taxon>Pseudomonadati</taxon>
        <taxon>Bacteroidota</taxon>
        <taxon>Bacteroidia</taxon>
        <taxon>Bacteroidales</taxon>
        <taxon>Bacteroidaceae</taxon>
        <taxon>Bacteroides</taxon>
    </lineage>
</organism>
<feature type="domain" description="Protein CR006 P-loop" evidence="2">
    <location>
        <begin position="25"/>
        <end position="774"/>
    </location>
</feature>
<gene>
    <name evidence="3" type="ORF">DYI28_04765</name>
</gene>
<name>A0AAP9DFZ8_BACOV</name>
<protein>
    <submittedName>
        <fullName evidence="3">AAA family ATPase</fullName>
    </submittedName>
</protein>
<evidence type="ECO:0000313" key="4">
    <source>
        <dbReference type="Proteomes" id="UP000318823"/>
    </source>
</evidence>
<dbReference type="AlphaFoldDB" id="A0AAP9DFZ8"/>
<dbReference type="Gene3D" id="3.40.50.300">
    <property type="entry name" value="P-loop containing nucleotide triphosphate hydrolases"/>
    <property type="match status" value="1"/>
</dbReference>
<dbReference type="InterPro" id="IPR026866">
    <property type="entry name" value="CR006_AAA"/>
</dbReference>
<dbReference type="PANTHER" id="PTHR32182">
    <property type="entry name" value="DNA REPLICATION AND REPAIR PROTEIN RECF"/>
    <property type="match status" value="1"/>
</dbReference>
<evidence type="ECO:0000256" key="1">
    <source>
        <dbReference type="SAM" id="Coils"/>
    </source>
</evidence>
<reference evidence="4" key="1">
    <citation type="journal article" date="2018" name="J. Anim. Genet.">
        <title>Acquired interbacterial defense systems protect against interspecies antagonism in the human gut microbiome.</title>
        <authorList>
            <person name="Ross B.D."/>
            <person name="Verster A.J."/>
            <person name="Radey M.C."/>
            <person name="Schmidtke D.T."/>
            <person name="Pope C.E."/>
            <person name="Hoffman L.R."/>
            <person name="Hajjar A."/>
            <person name="Peterson S.B."/>
            <person name="Borenstein E."/>
            <person name="Mougous J."/>
        </authorList>
    </citation>
    <scope>NUCLEOTIDE SEQUENCE [LARGE SCALE GENOMIC DNA]</scope>
    <source>
        <strain evidence="4">3725 D1 iv</strain>
    </source>
</reference>
<dbReference type="SUPFAM" id="SSF52540">
    <property type="entry name" value="P-loop containing nucleoside triphosphate hydrolases"/>
    <property type="match status" value="1"/>
</dbReference>
<dbReference type="PANTHER" id="PTHR32182:SF22">
    <property type="entry name" value="ATP-DEPENDENT ENDONUCLEASE, OLD FAMILY-RELATED"/>
    <property type="match status" value="1"/>
</dbReference>
<dbReference type="Proteomes" id="UP000318823">
    <property type="component" value="Chromosome"/>
</dbReference>
<dbReference type="GO" id="GO:0000731">
    <property type="term" value="P:DNA synthesis involved in DNA repair"/>
    <property type="evidence" value="ECO:0007669"/>
    <property type="project" value="TreeGrafter"/>
</dbReference>
<evidence type="ECO:0000313" key="3">
    <source>
        <dbReference type="EMBL" id="QDM08075.1"/>
    </source>
</evidence>
<dbReference type="EMBL" id="CP041395">
    <property type="protein sequence ID" value="QDM08075.1"/>
    <property type="molecule type" value="Genomic_DNA"/>
</dbReference>
<dbReference type="GO" id="GO:0006302">
    <property type="term" value="P:double-strand break repair"/>
    <property type="evidence" value="ECO:0007669"/>
    <property type="project" value="TreeGrafter"/>
</dbReference>
<keyword evidence="1" id="KW-0175">Coiled coil</keyword>
<dbReference type="InterPro" id="IPR027417">
    <property type="entry name" value="P-loop_NTPase"/>
</dbReference>
<evidence type="ECO:0000259" key="2">
    <source>
        <dbReference type="Pfam" id="PF13166"/>
    </source>
</evidence>
<sequence>MIAKIDIERFGLFSNYYWKQHIGTENNQIFNKMNIIYGRNYSGKTTLSRIFRCIEMKQLPNNYHNGIFTITTDNSTITNMNLVCSDKVRVYNTDFVKENLSWLSNEVGDIKPFTLLGSNNVNAEKRITEINEELGGIDEKKGLLYRKWQIEENLQKRKLQFTKAKEKVQTLLTNKANREIKVNNYYVKQGTNYNVKTIQLEIDEIIDSGKNFIINEKEKAIRRKRIDESVKQEIAPLPITKPHLSEYIKEVQELLKRKIVLTQTLEELVTNSLLQEWVDKGRVLNKNRETCAFCGGIITPDRWKLLDAHFSKESEELKKSIEELFDKLERSKKSLDGFLETRGVKQENIYEIFQDEYNQYYKEWTIYIDQYRDTIDFLISQLQERYNDIFTPREISNIVDCSENIIEIINRFNSLLQKNKNKSSTIAKDKDIYRRELRYSEIQSFIKTIEYERICKDWKNEEKSINSEEKKLDDLIKTIGELRQEKQTKELEAKDEGEAAKRINEHLSDFFGHDSLTLEPALITESNTPLTRFIIKRGDKEAHNLSEGECSLISFFYFIAKIEDELNGVDHDKLIIYIDDPISSLDNNHIFFMYSLIETIVAKKGQYGQLFISTHNLDFLKYLKRLTLPIDINRKPLVQYFLIEKRKKMSEAISCLKLMPSYLKDYVTEYNFLFHEIYNMAKVTTKGDKVKMIENQYTHFYNLPNNMRKFLECYLYYRYPNTDNPLANLDKLFDNHIPCLVNRVVNEYSHLAWGNRGILPVDVNEAEKVAKHILHIIREKDNEHYCALCDSIKVDPNIDLE</sequence>
<accession>A0AAP9DFZ8</accession>
<dbReference type="Pfam" id="PF13166">
    <property type="entry name" value="AAA_13"/>
    <property type="match status" value="1"/>
</dbReference>
<dbReference type="RefSeq" id="WP_042994227.1">
    <property type="nucleotide sequence ID" value="NZ_CP041395.1"/>
</dbReference>
<feature type="coiled-coil region" evidence="1">
    <location>
        <begin position="465"/>
        <end position="492"/>
    </location>
</feature>